<dbReference type="AlphaFoldDB" id="A0A0D2E4H2"/>
<keyword evidence="2" id="KW-1185">Reference proteome</keyword>
<sequence length="130" mass="14930">MDDLRISIVLEHAQCLTPTPTRTFASIQILLVRHSILLLSSYRLCDEWHWAPTVKTWLVLMEKPYRGRPRKPRPLILVTLLHFCSTSSHRTRLSFQTGPNKDGILHSVTCMLLLIVSTGEQPEFVPFPVL</sequence>
<name>A0A0D2E4H2_9EURO</name>
<accession>A0A0D2E4H2</accession>
<organism evidence="1 2">
    <name type="scientific">Exophiala xenobiotica</name>
    <dbReference type="NCBI Taxonomy" id="348802"/>
    <lineage>
        <taxon>Eukaryota</taxon>
        <taxon>Fungi</taxon>
        <taxon>Dikarya</taxon>
        <taxon>Ascomycota</taxon>
        <taxon>Pezizomycotina</taxon>
        <taxon>Eurotiomycetes</taxon>
        <taxon>Chaetothyriomycetidae</taxon>
        <taxon>Chaetothyriales</taxon>
        <taxon>Herpotrichiellaceae</taxon>
        <taxon>Exophiala</taxon>
    </lineage>
</organism>
<evidence type="ECO:0000313" key="2">
    <source>
        <dbReference type="Proteomes" id="UP000054342"/>
    </source>
</evidence>
<protein>
    <submittedName>
        <fullName evidence="1">Uncharacterized protein</fullName>
    </submittedName>
</protein>
<proteinExistence type="predicted"/>
<evidence type="ECO:0000313" key="1">
    <source>
        <dbReference type="EMBL" id="KIW49640.1"/>
    </source>
</evidence>
<dbReference type="EMBL" id="KN847323">
    <property type="protein sequence ID" value="KIW49640.1"/>
    <property type="molecule type" value="Genomic_DNA"/>
</dbReference>
<reference evidence="1 2" key="1">
    <citation type="submission" date="2015-01" db="EMBL/GenBank/DDBJ databases">
        <title>The Genome Sequence of Exophiala xenobiotica CBS118157.</title>
        <authorList>
            <consortium name="The Broad Institute Genomics Platform"/>
            <person name="Cuomo C."/>
            <person name="de Hoog S."/>
            <person name="Gorbushina A."/>
            <person name="Stielow B."/>
            <person name="Teixiera M."/>
            <person name="Abouelleil A."/>
            <person name="Chapman S.B."/>
            <person name="Priest M."/>
            <person name="Young S.K."/>
            <person name="Wortman J."/>
            <person name="Nusbaum C."/>
            <person name="Birren B."/>
        </authorList>
    </citation>
    <scope>NUCLEOTIDE SEQUENCE [LARGE SCALE GENOMIC DNA]</scope>
    <source>
        <strain evidence="1 2">CBS 118157</strain>
    </source>
</reference>
<dbReference type="Proteomes" id="UP000054342">
    <property type="component" value="Unassembled WGS sequence"/>
</dbReference>
<dbReference type="GeneID" id="25333212"/>
<gene>
    <name evidence="1" type="ORF">PV05_11304</name>
</gene>
<dbReference type="RefSeq" id="XP_013310224.1">
    <property type="nucleotide sequence ID" value="XM_013454770.1"/>
</dbReference>